<gene>
    <name evidence="3" type="primary">nagA</name>
    <name evidence="3" type="ORF">Pan181_19230</name>
</gene>
<dbReference type="SUPFAM" id="SSF51556">
    <property type="entry name" value="Metallo-dependent hydrolases"/>
    <property type="match status" value="1"/>
</dbReference>
<evidence type="ECO:0000313" key="3">
    <source>
        <dbReference type="EMBL" id="QDU55729.1"/>
    </source>
</evidence>
<dbReference type="OrthoDB" id="9776488at2"/>
<dbReference type="EMBL" id="CP036278">
    <property type="protein sequence ID" value="QDU55729.1"/>
    <property type="molecule type" value="Genomic_DNA"/>
</dbReference>
<evidence type="ECO:0000256" key="2">
    <source>
        <dbReference type="ARBA" id="ARBA00022801"/>
    </source>
</evidence>
<dbReference type="RefSeq" id="WP_145246548.1">
    <property type="nucleotide sequence ID" value="NZ_CP036278.1"/>
</dbReference>
<dbReference type="PANTHER" id="PTHR11113:SF14">
    <property type="entry name" value="N-ACETYLGLUCOSAMINE-6-PHOSPHATE DEACETYLASE"/>
    <property type="match status" value="1"/>
</dbReference>
<evidence type="ECO:0000256" key="1">
    <source>
        <dbReference type="ARBA" id="ARBA00010716"/>
    </source>
</evidence>
<protein>
    <submittedName>
        <fullName evidence="3">N-acetylglucosamine-6-phosphate deacetylase</fullName>
        <ecNumber evidence="3">3.5.1.25</ecNumber>
    </submittedName>
</protein>
<proteinExistence type="inferred from homology"/>
<comment type="similarity">
    <text evidence="1">Belongs to the metallo-dependent hydrolases superfamily. NagA family.</text>
</comment>
<dbReference type="InterPro" id="IPR032466">
    <property type="entry name" value="Metal_Hydrolase"/>
</dbReference>
<reference evidence="3 4" key="1">
    <citation type="submission" date="2019-02" db="EMBL/GenBank/DDBJ databases">
        <title>Deep-cultivation of Planctomycetes and their phenomic and genomic characterization uncovers novel biology.</title>
        <authorList>
            <person name="Wiegand S."/>
            <person name="Jogler M."/>
            <person name="Boedeker C."/>
            <person name="Pinto D."/>
            <person name="Vollmers J."/>
            <person name="Rivas-Marin E."/>
            <person name="Kohn T."/>
            <person name="Peeters S.H."/>
            <person name="Heuer A."/>
            <person name="Rast P."/>
            <person name="Oberbeckmann S."/>
            <person name="Bunk B."/>
            <person name="Jeske O."/>
            <person name="Meyerdierks A."/>
            <person name="Storesund J.E."/>
            <person name="Kallscheuer N."/>
            <person name="Luecker S."/>
            <person name="Lage O.M."/>
            <person name="Pohl T."/>
            <person name="Merkel B.J."/>
            <person name="Hornburger P."/>
            <person name="Mueller R.-W."/>
            <person name="Bruemmer F."/>
            <person name="Labrenz M."/>
            <person name="Spormann A.M."/>
            <person name="Op den Camp H."/>
            <person name="Overmann J."/>
            <person name="Amann R."/>
            <person name="Jetten M.S.M."/>
            <person name="Mascher T."/>
            <person name="Medema M.H."/>
            <person name="Devos D.P."/>
            <person name="Kaster A.-K."/>
            <person name="Ovreas L."/>
            <person name="Rohde M."/>
            <person name="Galperin M.Y."/>
            <person name="Jogler C."/>
        </authorList>
    </citation>
    <scope>NUCLEOTIDE SEQUENCE [LARGE SCALE GENOMIC DNA]</scope>
    <source>
        <strain evidence="3 4">Pan181</strain>
    </source>
</reference>
<name>A0A518ALX7_9BACT</name>
<evidence type="ECO:0000313" key="4">
    <source>
        <dbReference type="Proteomes" id="UP000315750"/>
    </source>
</evidence>
<keyword evidence="4" id="KW-1185">Reference proteome</keyword>
<dbReference type="Gene3D" id="3.20.20.140">
    <property type="entry name" value="Metal-dependent hydrolases"/>
    <property type="match status" value="1"/>
</dbReference>
<organism evidence="3 4">
    <name type="scientific">Aeoliella mucimassa</name>
    <dbReference type="NCBI Taxonomy" id="2527972"/>
    <lineage>
        <taxon>Bacteria</taxon>
        <taxon>Pseudomonadati</taxon>
        <taxon>Planctomycetota</taxon>
        <taxon>Planctomycetia</taxon>
        <taxon>Pirellulales</taxon>
        <taxon>Lacipirellulaceae</taxon>
        <taxon>Aeoliella</taxon>
    </lineage>
</organism>
<dbReference type="GO" id="GO:0006046">
    <property type="term" value="P:N-acetylglucosamine catabolic process"/>
    <property type="evidence" value="ECO:0007669"/>
    <property type="project" value="TreeGrafter"/>
</dbReference>
<accession>A0A518ALX7</accession>
<sequence length="319" mass="33639">MAIDQTTSNQDTIDNGAIDLQVNGFAGVDFNSDSITIDDIHQAFESLRACGVAKILATIITDRFERMKSRARLLVQAMHRSEVVAQVLAGVHFEGPFISPVPGYVGAHPAESVLTATADKALQLVDCCEGHLRLVTLAPEQDAAAAATQALVDSGVVVSAGHCNPSADQLDRAIDAGLSMFTHLGNGCPLELSRHANVIQLALSRAEQLYLCFIADGVHVPFFALKNYLRAAGVERSIVVSDAISAAGCGPGRYSLAGQPVVVDANGATWCEDRSHLVGSAMTMSQACANLRDALGYDESTIRQLTRDNALAAVPAILS</sequence>
<dbReference type="EC" id="3.5.1.25" evidence="3"/>
<keyword evidence="2 3" id="KW-0378">Hydrolase</keyword>
<dbReference type="Proteomes" id="UP000315750">
    <property type="component" value="Chromosome"/>
</dbReference>
<dbReference type="KEGG" id="amuc:Pan181_19230"/>
<dbReference type="GO" id="GO:0008448">
    <property type="term" value="F:N-acetylglucosamine-6-phosphate deacetylase activity"/>
    <property type="evidence" value="ECO:0007669"/>
    <property type="project" value="UniProtKB-EC"/>
</dbReference>
<dbReference type="PANTHER" id="PTHR11113">
    <property type="entry name" value="N-ACETYLGLUCOSAMINE-6-PHOSPHATE DEACETYLASE"/>
    <property type="match status" value="1"/>
</dbReference>
<dbReference type="AlphaFoldDB" id="A0A518ALX7"/>